<comment type="similarity">
    <text evidence="1 6">Belongs to the UDPGP type 2 family.</text>
</comment>
<keyword evidence="4 6" id="KW-0548">Nucleotidyltransferase</keyword>
<organism evidence="8 9">
    <name type="scientific">Cohnella hashimotonis</name>
    <dbReference type="NCBI Taxonomy" id="2826895"/>
    <lineage>
        <taxon>Bacteria</taxon>
        <taxon>Bacillati</taxon>
        <taxon>Bacillota</taxon>
        <taxon>Bacilli</taxon>
        <taxon>Bacillales</taxon>
        <taxon>Paenibacillaceae</taxon>
        <taxon>Cohnella</taxon>
    </lineage>
</organism>
<feature type="domain" description="Nucleotidyl transferase" evidence="7">
    <location>
        <begin position="6"/>
        <end position="265"/>
    </location>
</feature>
<proteinExistence type="inferred from homology"/>
<evidence type="ECO:0000256" key="3">
    <source>
        <dbReference type="ARBA" id="ARBA00022679"/>
    </source>
</evidence>
<dbReference type="NCBIfam" id="TIGR01099">
    <property type="entry name" value="galU"/>
    <property type="match status" value="1"/>
</dbReference>
<name>A0ABT6TPC0_9BACL</name>
<protein>
    <recommendedName>
        <fullName evidence="2 6">UTP--glucose-1-phosphate uridylyltransferase</fullName>
        <ecNumber evidence="2 6">2.7.7.9</ecNumber>
    </recommendedName>
    <alternativeName>
        <fullName evidence="6">UDP-glucose pyrophosphorylase</fullName>
    </alternativeName>
</protein>
<evidence type="ECO:0000313" key="9">
    <source>
        <dbReference type="Proteomes" id="UP001161691"/>
    </source>
</evidence>
<evidence type="ECO:0000259" key="7">
    <source>
        <dbReference type="Pfam" id="PF00483"/>
    </source>
</evidence>
<dbReference type="EC" id="2.7.7.9" evidence="2 6"/>
<dbReference type="EMBL" id="JAGRPV010000001">
    <property type="protein sequence ID" value="MDI4648605.1"/>
    <property type="molecule type" value="Genomic_DNA"/>
</dbReference>
<dbReference type="InterPro" id="IPR029044">
    <property type="entry name" value="Nucleotide-diphossugar_trans"/>
</dbReference>
<keyword evidence="3 6" id="KW-0808">Transferase</keyword>
<evidence type="ECO:0000256" key="2">
    <source>
        <dbReference type="ARBA" id="ARBA00012415"/>
    </source>
</evidence>
<evidence type="ECO:0000256" key="1">
    <source>
        <dbReference type="ARBA" id="ARBA00006890"/>
    </source>
</evidence>
<accession>A0ABT6TPC0</accession>
<gene>
    <name evidence="8" type="primary">galU</name>
    <name evidence="8" type="ORF">KB449_26865</name>
</gene>
<sequence>MSKVKKAIIPAAGLGTRFLPATKAMPKEMLPIVDKPTIQYIVEEAICSGIEDIIIVTGRSKRAIEDHFDKNHELEADLECKQKNELLEIVRGVTNLVEIHCVRQKEPLGLGHAIWCARKFVAGEPFAVLLGDMIIESEVPCLKQMIDVYDERAGSIIAVEEVPWESVSSYGVIQGDMINKRLNRITNLVEKPKVNPPSNLAMIGRYILDPAIMDILEHQQPGVGGEIQLTDAMKQLASRQSMYSYRYDGKLYDVGSKLGFLKANIDFALKREELGMGLWEHLYELTGSSDGADLQEERRIG</sequence>
<dbReference type="PANTHER" id="PTHR43197">
    <property type="entry name" value="UTP--GLUCOSE-1-PHOSPHATE URIDYLYLTRANSFERASE"/>
    <property type="match status" value="1"/>
</dbReference>
<evidence type="ECO:0000256" key="6">
    <source>
        <dbReference type="RuleBase" id="RU361259"/>
    </source>
</evidence>
<dbReference type="GO" id="GO:0003983">
    <property type="term" value="F:UTP:glucose-1-phosphate uridylyltransferase activity"/>
    <property type="evidence" value="ECO:0007669"/>
    <property type="project" value="UniProtKB-EC"/>
</dbReference>
<dbReference type="Gene3D" id="3.90.550.10">
    <property type="entry name" value="Spore Coat Polysaccharide Biosynthesis Protein SpsA, Chain A"/>
    <property type="match status" value="1"/>
</dbReference>
<dbReference type="RefSeq" id="WP_282911306.1">
    <property type="nucleotide sequence ID" value="NZ_JAGRPV010000001.1"/>
</dbReference>
<dbReference type="InterPro" id="IPR005771">
    <property type="entry name" value="GalU_uridylyltTrfase_bac/arc"/>
</dbReference>
<dbReference type="InterPro" id="IPR005835">
    <property type="entry name" value="NTP_transferase_dom"/>
</dbReference>
<evidence type="ECO:0000256" key="4">
    <source>
        <dbReference type="ARBA" id="ARBA00022695"/>
    </source>
</evidence>
<dbReference type="CDD" id="cd02541">
    <property type="entry name" value="UGPase_prokaryotic"/>
    <property type="match status" value="1"/>
</dbReference>
<dbReference type="Proteomes" id="UP001161691">
    <property type="component" value="Unassembled WGS sequence"/>
</dbReference>
<comment type="catalytic activity">
    <reaction evidence="5 6">
        <text>alpha-D-glucose 1-phosphate + UTP + H(+) = UDP-alpha-D-glucose + diphosphate</text>
        <dbReference type="Rhea" id="RHEA:19889"/>
        <dbReference type="ChEBI" id="CHEBI:15378"/>
        <dbReference type="ChEBI" id="CHEBI:33019"/>
        <dbReference type="ChEBI" id="CHEBI:46398"/>
        <dbReference type="ChEBI" id="CHEBI:58601"/>
        <dbReference type="ChEBI" id="CHEBI:58885"/>
        <dbReference type="EC" id="2.7.7.9"/>
    </reaction>
</comment>
<evidence type="ECO:0000256" key="5">
    <source>
        <dbReference type="ARBA" id="ARBA00048128"/>
    </source>
</evidence>
<comment type="caution">
    <text evidence="8">The sequence shown here is derived from an EMBL/GenBank/DDBJ whole genome shotgun (WGS) entry which is preliminary data.</text>
</comment>
<dbReference type="PANTHER" id="PTHR43197:SF1">
    <property type="entry name" value="UTP--GLUCOSE-1-PHOSPHATE URIDYLYLTRANSFERASE"/>
    <property type="match status" value="1"/>
</dbReference>
<dbReference type="SUPFAM" id="SSF53448">
    <property type="entry name" value="Nucleotide-diphospho-sugar transferases"/>
    <property type="match status" value="1"/>
</dbReference>
<reference evidence="8" key="1">
    <citation type="submission" date="2023-04" db="EMBL/GenBank/DDBJ databases">
        <title>Comparative genomic analysis of Cohnella hashimotonis sp. nov., isolated from the International Space Station.</title>
        <authorList>
            <person name="Venkateswaran K."/>
            <person name="Simpson A."/>
        </authorList>
    </citation>
    <scope>NUCLEOTIDE SEQUENCE</scope>
    <source>
        <strain evidence="8">F6_2S_P_1</strain>
    </source>
</reference>
<evidence type="ECO:0000313" key="8">
    <source>
        <dbReference type="EMBL" id="MDI4648605.1"/>
    </source>
</evidence>
<dbReference type="Pfam" id="PF00483">
    <property type="entry name" value="NTP_transferase"/>
    <property type="match status" value="1"/>
</dbReference>
<keyword evidence="9" id="KW-1185">Reference proteome</keyword>